<dbReference type="Proteomes" id="UP000585638">
    <property type="component" value="Unassembled WGS sequence"/>
</dbReference>
<accession>A0A7W9KNT0</accession>
<gene>
    <name evidence="1" type="ORF">BJ998_007160</name>
</gene>
<keyword evidence="2" id="KW-1185">Reference proteome</keyword>
<organism evidence="1 2">
    <name type="scientific">Kutzneria kofuensis</name>
    <dbReference type="NCBI Taxonomy" id="103725"/>
    <lineage>
        <taxon>Bacteria</taxon>
        <taxon>Bacillati</taxon>
        <taxon>Actinomycetota</taxon>
        <taxon>Actinomycetes</taxon>
        <taxon>Pseudonocardiales</taxon>
        <taxon>Pseudonocardiaceae</taxon>
        <taxon>Kutzneria</taxon>
    </lineage>
</organism>
<dbReference type="EMBL" id="JACHIR010000001">
    <property type="protein sequence ID" value="MBB5895964.1"/>
    <property type="molecule type" value="Genomic_DNA"/>
</dbReference>
<name>A0A7W9KNT0_9PSEU</name>
<comment type="caution">
    <text evidence="1">The sequence shown here is derived from an EMBL/GenBank/DDBJ whole genome shotgun (WGS) entry which is preliminary data.</text>
</comment>
<evidence type="ECO:0000313" key="1">
    <source>
        <dbReference type="EMBL" id="MBB5895964.1"/>
    </source>
</evidence>
<protein>
    <submittedName>
        <fullName evidence="1">Uncharacterized protein</fullName>
    </submittedName>
</protein>
<evidence type="ECO:0000313" key="2">
    <source>
        <dbReference type="Proteomes" id="UP000585638"/>
    </source>
</evidence>
<proteinExistence type="predicted"/>
<reference evidence="1 2" key="1">
    <citation type="submission" date="2020-08" db="EMBL/GenBank/DDBJ databases">
        <title>Sequencing the genomes of 1000 actinobacteria strains.</title>
        <authorList>
            <person name="Klenk H.-P."/>
        </authorList>
    </citation>
    <scope>NUCLEOTIDE SEQUENCE [LARGE SCALE GENOMIC DNA]</scope>
    <source>
        <strain evidence="1 2">DSM 43851</strain>
    </source>
</reference>
<dbReference type="AlphaFoldDB" id="A0A7W9KNT0"/>
<sequence>MNGSCDGSSLLADHASFVTGQALAVGGGVVAQ</sequence>